<evidence type="ECO:0000313" key="2">
    <source>
        <dbReference type="Proteomes" id="UP000672032"/>
    </source>
</evidence>
<dbReference type="Proteomes" id="UP000672032">
    <property type="component" value="Chromosome 1"/>
</dbReference>
<proteinExistence type="predicted"/>
<gene>
    <name evidence="1" type="ORF">DSL72_003146</name>
</gene>
<accession>A0A8A3P8R2</accession>
<dbReference type="AlphaFoldDB" id="A0A8A3P8R2"/>
<reference evidence="1" key="1">
    <citation type="submission" date="2020-10" db="EMBL/GenBank/DDBJ databases">
        <title>Genome Sequence of Monilinia vaccinii-corymbosi Sheds Light on Mummy Berry Disease Infection of Blueberry and Mating Type.</title>
        <authorList>
            <person name="Yow A.G."/>
            <person name="Zhang Y."/>
            <person name="Bansal K."/>
            <person name="Eacker S.M."/>
            <person name="Sullivan S."/>
            <person name="Liachko I."/>
            <person name="Cubeta M.A."/>
            <person name="Rollins J.A."/>
            <person name="Ashrafi H."/>
        </authorList>
    </citation>
    <scope>NUCLEOTIDE SEQUENCE</scope>
    <source>
        <strain evidence="1">RL-1</strain>
    </source>
</reference>
<evidence type="ECO:0000313" key="1">
    <source>
        <dbReference type="EMBL" id="QSZ28647.1"/>
    </source>
</evidence>
<organism evidence="1 2">
    <name type="scientific">Monilinia vaccinii-corymbosi</name>
    <dbReference type="NCBI Taxonomy" id="61207"/>
    <lineage>
        <taxon>Eukaryota</taxon>
        <taxon>Fungi</taxon>
        <taxon>Dikarya</taxon>
        <taxon>Ascomycota</taxon>
        <taxon>Pezizomycotina</taxon>
        <taxon>Leotiomycetes</taxon>
        <taxon>Helotiales</taxon>
        <taxon>Sclerotiniaceae</taxon>
        <taxon>Monilinia</taxon>
    </lineage>
</organism>
<keyword evidence="2" id="KW-1185">Reference proteome</keyword>
<name>A0A8A3P8R2_9HELO</name>
<protein>
    <submittedName>
        <fullName evidence="1">Uncharacterized protein</fullName>
    </submittedName>
</protein>
<dbReference type="EMBL" id="CP063405">
    <property type="protein sequence ID" value="QSZ28647.1"/>
    <property type="molecule type" value="Genomic_DNA"/>
</dbReference>
<sequence>MTVNHFSFVGLMIDTQSSRSVDFSSHQPTFVEVTYSILPLPIPESRLVDRNIGGYILGILWHDKWAGSWKVPAHPPNLGNTYGMRKARRRKGSWRTVETQSHQAEKKNKTQWLEGASARAMASPQGYRTYAKSKKCPNTVLQLQQRNHARRKTFNGSICKCSSRLARKQRDIGNGAEESRGIWAITRPHLVQRIVWARSHITTMDPNGDDSCNLGRSVPLAARTKGRVGHRWKN</sequence>